<dbReference type="SUPFAM" id="SSF53448">
    <property type="entry name" value="Nucleotide-diphospho-sugar transferases"/>
    <property type="match status" value="1"/>
</dbReference>
<dbReference type="Proteomes" id="UP000293550">
    <property type="component" value="Unassembled WGS sequence"/>
</dbReference>
<evidence type="ECO:0000256" key="1">
    <source>
        <dbReference type="SAM" id="SignalP"/>
    </source>
</evidence>
<organism evidence="2 3">
    <name type="scientific">Candidatus Finniella inopinata</name>
    <dbReference type="NCBI Taxonomy" id="1696036"/>
    <lineage>
        <taxon>Bacteria</taxon>
        <taxon>Pseudomonadati</taxon>
        <taxon>Pseudomonadota</taxon>
        <taxon>Alphaproteobacteria</taxon>
        <taxon>Holosporales</taxon>
        <taxon>Candidatus Paracaedibacteraceae</taxon>
        <taxon>Candidatus Finniella</taxon>
    </lineage>
</organism>
<gene>
    <name evidence="2" type="ORF">EQU50_05160</name>
</gene>
<dbReference type="Gene3D" id="3.90.550.20">
    <property type="match status" value="1"/>
</dbReference>
<dbReference type="InterPro" id="IPR007577">
    <property type="entry name" value="GlycoTrfase_DXD_sugar-bd_CS"/>
</dbReference>
<keyword evidence="1" id="KW-0732">Signal</keyword>
<evidence type="ECO:0000313" key="3">
    <source>
        <dbReference type="Proteomes" id="UP000293550"/>
    </source>
</evidence>
<evidence type="ECO:0008006" key="4">
    <source>
        <dbReference type="Google" id="ProtNLM"/>
    </source>
</evidence>
<dbReference type="Pfam" id="PF04488">
    <property type="entry name" value="Gly_transf_sug"/>
    <property type="match status" value="1"/>
</dbReference>
<feature type="chain" id="PRO_5021029116" description="GT44 domain-containing protein" evidence="1">
    <location>
        <begin position="19"/>
        <end position="378"/>
    </location>
</feature>
<feature type="signal peptide" evidence="1">
    <location>
        <begin position="1"/>
        <end position="18"/>
    </location>
</feature>
<reference evidence="2 3" key="1">
    <citation type="submission" date="2018-10" db="EMBL/GenBank/DDBJ databases">
        <title>An updated phylogeny of the Alphaproteobacteria reveals that the parasitic Rickettsiales and Holosporales have independent origins.</title>
        <authorList>
            <person name="Munoz-Gomez S.A."/>
            <person name="Hess S."/>
            <person name="Burger G."/>
            <person name="Lang B.F."/>
            <person name="Susko E."/>
            <person name="Slamovits C.H."/>
            <person name="Roger A.J."/>
        </authorList>
    </citation>
    <scope>NUCLEOTIDE SEQUENCE [LARGE SCALE GENOMIC DNA]</scope>
    <source>
        <strain evidence="2">HOLO01</strain>
    </source>
</reference>
<protein>
    <recommendedName>
        <fullName evidence="4">GT44 domain-containing protein</fullName>
    </recommendedName>
</protein>
<keyword evidence="3" id="KW-1185">Reference proteome</keyword>
<accession>A0A4Q7DIA7</accession>
<sequence>MAKIWAFFLIALCLGINAADSSHSQFDFECDQTTSISKLLSGSSLKKVTLTNDLDSPVKLLVVSQLVIKTTPGIPHRINAPDGWNLITWNTLDEKCFPVVISQVKHLRLLNYAGTPAVVHAVQAITLGSKKTEILTTPEHYSFSHLANAPDEQGFINIDTLEEDLKLIIQPTCRSFWASSARDYDFLRCAFQGDVGWPFLTDFRDKILPQAGIAPTAFYQKISDCYIDYQQLIEHEKPTRNPKIPLTIHTIWLSDESKPVEPKSEYSDWLAETMQVCQPEQGWKYILWVNCPNMTVAKHPLAGMANRALADRLERFIEVKHVNSLPKNTQWFKIFESFMRQKNYGAASDTLRLIILKGTGGVYRDTDFKFTQSPWRLH</sequence>
<dbReference type="AlphaFoldDB" id="A0A4Q7DIA7"/>
<dbReference type="RefSeq" id="WP_130154079.1">
    <property type="nucleotide sequence ID" value="NZ_SCFB01000006.1"/>
</dbReference>
<comment type="caution">
    <text evidence="2">The sequence shown here is derived from an EMBL/GenBank/DDBJ whole genome shotgun (WGS) entry which is preliminary data.</text>
</comment>
<proteinExistence type="predicted"/>
<dbReference type="EMBL" id="SCFB01000006">
    <property type="protein sequence ID" value="RZI45825.1"/>
    <property type="molecule type" value="Genomic_DNA"/>
</dbReference>
<dbReference type="OrthoDB" id="277808at2"/>
<name>A0A4Q7DIA7_9PROT</name>
<dbReference type="InterPro" id="IPR029044">
    <property type="entry name" value="Nucleotide-diphossugar_trans"/>
</dbReference>
<evidence type="ECO:0000313" key="2">
    <source>
        <dbReference type="EMBL" id="RZI45825.1"/>
    </source>
</evidence>